<evidence type="ECO:0008006" key="4">
    <source>
        <dbReference type="Google" id="ProtNLM"/>
    </source>
</evidence>
<proteinExistence type="predicted"/>
<reference evidence="2 3" key="1">
    <citation type="submission" date="2018-01" db="EMBL/GenBank/DDBJ databases">
        <title>Complete genome sequence of Streptomyces lunaelactis MM109T, a Ferroverdin A producer isolated from cave moonmilk deposits.</title>
        <authorList>
            <person name="Naome A."/>
            <person name="Martinet L."/>
            <person name="Maciejewska M."/>
            <person name="Anderssen S."/>
            <person name="Adam D."/>
            <person name="Tenconi E."/>
            <person name="Deflandre B."/>
            <person name="Arguelles-Arias A."/>
            <person name="Calusinska M."/>
            <person name="Copieters W."/>
            <person name="Karim L."/>
            <person name="Hanikenne M."/>
            <person name="Baurain D."/>
            <person name="van Wezel G."/>
            <person name="Smargiasso N."/>
            <person name="de Pauw E."/>
            <person name="Delfosse P."/>
            <person name="Rigali S."/>
        </authorList>
    </citation>
    <scope>NUCLEOTIDE SEQUENCE [LARGE SCALE GENOMIC DNA]</scope>
    <source>
        <strain evidence="2 3">MM109</strain>
    </source>
</reference>
<gene>
    <name evidence="2" type="ORF">SLUN_38135</name>
</gene>
<dbReference type="Gene3D" id="2.60.120.200">
    <property type="match status" value="1"/>
</dbReference>
<evidence type="ECO:0000313" key="2">
    <source>
        <dbReference type="EMBL" id="AVZ77107.1"/>
    </source>
</evidence>
<feature type="region of interest" description="Disordered" evidence="1">
    <location>
        <begin position="81"/>
        <end position="103"/>
    </location>
</feature>
<dbReference type="InterPro" id="IPR013320">
    <property type="entry name" value="ConA-like_dom_sf"/>
</dbReference>
<evidence type="ECO:0000256" key="1">
    <source>
        <dbReference type="SAM" id="MobiDB-lite"/>
    </source>
</evidence>
<organism evidence="2 3">
    <name type="scientific">Streptomyces lunaelactis</name>
    <dbReference type="NCBI Taxonomy" id="1535768"/>
    <lineage>
        <taxon>Bacteria</taxon>
        <taxon>Bacillati</taxon>
        <taxon>Actinomycetota</taxon>
        <taxon>Actinomycetes</taxon>
        <taxon>Kitasatosporales</taxon>
        <taxon>Streptomycetaceae</taxon>
        <taxon>Streptomyces</taxon>
    </lineage>
</organism>
<dbReference type="SUPFAM" id="SSF49899">
    <property type="entry name" value="Concanavalin A-like lectins/glucanases"/>
    <property type="match status" value="1"/>
</dbReference>
<protein>
    <recommendedName>
        <fullName evidence="4">GH16 domain-containing protein</fullName>
    </recommendedName>
</protein>
<name>A0A2R4TDC4_9ACTN</name>
<evidence type="ECO:0000313" key="3">
    <source>
        <dbReference type="Proteomes" id="UP000244201"/>
    </source>
</evidence>
<dbReference type="GeneID" id="55661054"/>
<feature type="region of interest" description="Disordered" evidence="1">
    <location>
        <begin position="1"/>
        <end position="21"/>
    </location>
</feature>
<dbReference type="OrthoDB" id="9809583at2"/>
<dbReference type="EMBL" id="CP026304">
    <property type="protein sequence ID" value="AVZ77107.1"/>
    <property type="molecule type" value="Genomic_DNA"/>
</dbReference>
<dbReference type="KEGG" id="slk:SLUN_38135"/>
<dbReference type="RefSeq" id="WP_108154397.1">
    <property type="nucleotide sequence ID" value="NZ_CP026304.1"/>
</dbReference>
<keyword evidence="3" id="KW-1185">Reference proteome</keyword>
<dbReference type="AlphaFoldDB" id="A0A2R4TDC4"/>
<dbReference type="Proteomes" id="UP000244201">
    <property type="component" value="Chromosome"/>
</dbReference>
<accession>A0A2R4TDC4</accession>
<sequence length="271" mass="30087">MMANVARLPEPPAHEPDFEDDFTAPRLREDCWIDHYLPHWTSPERSQARYDIDDSGLRLRIDADQLDWREEDAPLRVSNLQTGVFSGPAGSRRGTHRHRSDGLVVRTETPERLLWAPTAGRVDVTVSASVNEGCMLAAWFVGTEHLSEKDSGEVCIFEIDADAVGERMSHARCGVKAHSDGRLTTDMTEVGLPLDASKPHTWTAIWGPSGTIIGCEGVIVKRMPQSPSYPLFLMIDLFEIGPRSGTDTSYPKTAHIHCVRGWDAVSASDRQ</sequence>